<dbReference type="Proteomes" id="UP000215738">
    <property type="component" value="Unassembled WGS sequence"/>
</dbReference>
<dbReference type="EMBL" id="UFSB01000001">
    <property type="protein sequence ID" value="SUU37932.1"/>
    <property type="molecule type" value="Genomic_DNA"/>
</dbReference>
<evidence type="ECO:0000259" key="2">
    <source>
        <dbReference type="PROSITE" id="PS50943"/>
    </source>
</evidence>
<dbReference type="Pfam" id="PF01381">
    <property type="entry name" value="HTH_3"/>
    <property type="match status" value="1"/>
</dbReference>
<evidence type="ECO:0000313" key="3">
    <source>
        <dbReference type="EMBL" id="OZN25499.1"/>
    </source>
</evidence>
<organism evidence="4 6">
    <name type="scientific">Actinobacillus seminis</name>
    <dbReference type="NCBI Taxonomy" id="722"/>
    <lineage>
        <taxon>Bacteria</taxon>
        <taxon>Pseudomonadati</taxon>
        <taxon>Pseudomonadota</taxon>
        <taxon>Gammaproteobacteria</taxon>
        <taxon>Pasteurellales</taxon>
        <taxon>Pasteurellaceae</taxon>
        <taxon>Actinobacillus</taxon>
    </lineage>
</organism>
<dbReference type="OrthoDB" id="8527218at2"/>
<evidence type="ECO:0000313" key="4">
    <source>
        <dbReference type="EMBL" id="SUU37932.1"/>
    </source>
</evidence>
<dbReference type="InterPro" id="IPR001387">
    <property type="entry name" value="Cro/C1-type_HTH"/>
</dbReference>
<dbReference type="SMART" id="SM00530">
    <property type="entry name" value="HTH_XRE"/>
    <property type="match status" value="1"/>
</dbReference>
<evidence type="ECO:0000256" key="1">
    <source>
        <dbReference type="ARBA" id="ARBA00023125"/>
    </source>
</evidence>
<dbReference type="Gene3D" id="1.10.260.40">
    <property type="entry name" value="lambda repressor-like DNA-binding domains"/>
    <property type="match status" value="1"/>
</dbReference>
<dbReference type="EMBL" id="NLFK01000002">
    <property type="protein sequence ID" value="OZN25499.1"/>
    <property type="molecule type" value="Genomic_DNA"/>
</dbReference>
<name>A0A263HF05_9PAST</name>
<dbReference type="GO" id="GO:0003700">
    <property type="term" value="F:DNA-binding transcription factor activity"/>
    <property type="evidence" value="ECO:0007669"/>
    <property type="project" value="TreeGrafter"/>
</dbReference>
<protein>
    <submittedName>
        <fullName evidence="3">Transcriptional regulator</fullName>
    </submittedName>
    <submittedName>
        <fullName evidence="4">Transcriptional repressor DicA</fullName>
    </submittedName>
</protein>
<dbReference type="AlphaFoldDB" id="A0A263HF05"/>
<dbReference type="CDD" id="cd00093">
    <property type="entry name" value="HTH_XRE"/>
    <property type="match status" value="1"/>
</dbReference>
<keyword evidence="5" id="KW-1185">Reference proteome</keyword>
<dbReference type="GO" id="GO:0003677">
    <property type="term" value="F:DNA binding"/>
    <property type="evidence" value="ECO:0007669"/>
    <property type="project" value="UniProtKB-KW"/>
</dbReference>
<dbReference type="InParanoid" id="A0A263HF05"/>
<evidence type="ECO:0000313" key="6">
    <source>
        <dbReference type="Proteomes" id="UP000254507"/>
    </source>
</evidence>
<dbReference type="InterPro" id="IPR050807">
    <property type="entry name" value="TransReg_Diox_bact_type"/>
</dbReference>
<gene>
    <name evidence="3" type="ORF">CFY87_02530</name>
    <name evidence="4" type="ORF">NCTC10851_01822</name>
</gene>
<dbReference type="PANTHER" id="PTHR46797">
    <property type="entry name" value="HTH-TYPE TRANSCRIPTIONAL REGULATOR"/>
    <property type="match status" value="1"/>
</dbReference>
<dbReference type="SUPFAM" id="SSF47413">
    <property type="entry name" value="lambda repressor-like DNA-binding domains"/>
    <property type="match status" value="1"/>
</dbReference>
<dbReference type="GO" id="GO:0005829">
    <property type="term" value="C:cytosol"/>
    <property type="evidence" value="ECO:0007669"/>
    <property type="project" value="TreeGrafter"/>
</dbReference>
<feature type="domain" description="HTH cro/C1-type" evidence="2">
    <location>
        <begin position="12"/>
        <end position="66"/>
    </location>
</feature>
<accession>A0A263HF05</accession>
<reference evidence="4 6" key="2">
    <citation type="submission" date="2018-06" db="EMBL/GenBank/DDBJ databases">
        <authorList>
            <consortium name="Pathogen Informatics"/>
            <person name="Doyle S."/>
        </authorList>
    </citation>
    <scope>NUCLEOTIDE SEQUENCE [LARGE SCALE GENOMIC DNA]</scope>
    <source>
        <strain evidence="4 6">NCTC10851</strain>
    </source>
</reference>
<dbReference type="InterPro" id="IPR010982">
    <property type="entry name" value="Lambda_DNA-bd_dom_sf"/>
</dbReference>
<evidence type="ECO:0000313" key="5">
    <source>
        <dbReference type="Proteomes" id="UP000215738"/>
    </source>
</evidence>
<dbReference type="PROSITE" id="PS50943">
    <property type="entry name" value="HTH_CROC1"/>
    <property type="match status" value="1"/>
</dbReference>
<dbReference type="Proteomes" id="UP000254507">
    <property type="component" value="Unassembled WGS sequence"/>
</dbReference>
<keyword evidence="1" id="KW-0238">DNA-binding</keyword>
<sequence length="79" mass="9008">MDEIIKAFGKAIRQRRKAQELTQEQLGFEADIQRIYVSKLELGQQQPSLTTIFKLANGLNCSASTLIQETEEILNEKLK</sequence>
<dbReference type="RefSeq" id="WP_094945736.1">
    <property type="nucleotide sequence ID" value="NZ_NLFK01000002.1"/>
</dbReference>
<reference evidence="3 5" key="1">
    <citation type="submission" date="2017-07" db="EMBL/GenBank/DDBJ databases">
        <title>Virulence factors identified in Actinobacillus seminis.</title>
        <authorList>
            <person name="Negrete-Abascal E."/>
            <person name="Vaca-Pacheco S."/>
            <person name="Montes-Garcia F."/>
            <person name="Leyto-Gil A.M."/>
            <person name="Fragoso-Garcia E."/>
            <person name="Carvente-Garcia R."/>
            <person name="Perez-Agueros S."/>
            <person name="Castelan-Sanchez H.G."/>
            <person name="Garcia-Molina A."/>
            <person name="Villamar T.E."/>
            <person name="Vazquez-Cruz C."/>
        </authorList>
    </citation>
    <scope>NUCLEOTIDE SEQUENCE [LARGE SCALE GENOMIC DNA]</scope>
    <source>
        <strain evidence="3 5">ATCC 15768</strain>
    </source>
</reference>
<dbReference type="PANTHER" id="PTHR46797:SF1">
    <property type="entry name" value="METHYLPHOSPHONATE SYNTHASE"/>
    <property type="match status" value="1"/>
</dbReference>
<proteinExistence type="predicted"/>